<feature type="domain" description="Hedgehog/Intein (Hint)" evidence="1">
    <location>
        <begin position="168"/>
        <end position="309"/>
    </location>
</feature>
<reference evidence="2 3" key="1">
    <citation type="submission" date="2023-10" db="EMBL/GenBank/DDBJ databases">
        <title>Sorlinia euscelidii gen. nov., sp. nov., an acetic acid bacteria isolated from the gut of Euscelidius variegatus emitter.</title>
        <authorList>
            <person name="Michoud G."/>
            <person name="Marasco R."/>
            <person name="Seferji K."/>
            <person name="Gonella E."/>
            <person name="Garuglieri E."/>
            <person name="Alma A."/>
            <person name="Mapelli F."/>
            <person name="Borin S."/>
            <person name="Daffonchio D."/>
            <person name="Crotti E."/>
        </authorList>
    </citation>
    <scope>NUCLEOTIDE SEQUENCE [LARGE SCALE GENOMIC DNA]</scope>
    <source>
        <strain evidence="2 3">EV16P</strain>
    </source>
</reference>
<dbReference type="Pfam" id="PF13403">
    <property type="entry name" value="Hint_2"/>
    <property type="match status" value="1"/>
</dbReference>
<evidence type="ECO:0000259" key="1">
    <source>
        <dbReference type="Pfam" id="PF13403"/>
    </source>
</evidence>
<dbReference type="InterPro" id="IPR028992">
    <property type="entry name" value="Hedgehog/Intein_dom"/>
</dbReference>
<proteinExistence type="predicted"/>
<comment type="caution">
    <text evidence="2">The sequence shown here is derived from an EMBL/GenBank/DDBJ whole genome shotgun (WGS) entry which is preliminary data.</text>
</comment>
<evidence type="ECO:0000313" key="3">
    <source>
        <dbReference type="Proteomes" id="UP001312908"/>
    </source>
</evidence>
<dbReference type="SUPFAM" id="SSF51294">
    <property type="entry name" value="Hedgehog/intein (Hint) domain"/>
    <property type="match status" value="1"/>
</dbReference>
<dbReference type="Proteomes" id="UP001312908">
    <property type="component" value="Unassembled WGS sequence"/>
</dbReference>
<dbReference type="Gene3D" id="2.170.16.10">
    <property type="entry name" value="Hedgehog/Intein (Hint) domain"/>
    <property type="match status" value="1"/>
</dbReference>
<dbReference type="EMBL" id="JAWJZY010000002">
    <property type="protein sequence ID" value="MEE8658669.1"/>
    <property type="molecule type" value="Genomic_DNA"/>
</dbReference>
<sequence>MATINWSWDKKTYQLKSGNDFLLIYPNLYGSASNPTLYPDAKSPAGEYHFEIDVTTSGGEIRYAAAFDQITPGRSRGVPPGYSYVFDVKSSSPKSIQISFGVNPGTEPFSVLVRYDQSLDRTIILANSQGRGNLYFRLPGDIYKLGRNDYISKVVSPNYPFTLNALVTCFLEGSMIETPRGEKAVETLRVGDDVYAYDVKTGRRTVKAVTWVGQGYGFASDSPHDDEAGWPVRIRKDAIADLAPHQDLLLTNEHCLFIDGGFIPVRMLVNGKSIFYDHSIRSYAYYHLALEEHAVIRANGVQTESFLDTHGARHLETLEPVNALISSSKSWEFDACAPLVTARRVVEPVFHRLDARARNLMPEDCDFLKEANDNADDRDRIIAKC</sequence>
<protein>
    <recommendedName>
        <fullName evidence="1">Hedgehog/Intein (Hint) domain-containing protein</fullName>
    </recommendedName>
</protein>
<name>A0ABU7U1B7_9PROT</name>
<keyword evidence="3" id="KW-1185">Reference proteome</keyword>
<evidence type="ECO:0000313" key="2">
    <source>
        <dbReference type="EMBL" id="MEE8658669.1"/>
    </source>
</evidence>
<organism evidence="2 3">
    <name type="scientific">Sorlinia euscelidii</name>
    <dbReference type="NCBI Taxonomy" id="3081148"/>
    <lineage>
        <taxon>Bacteria</taxon>
        <taxon>Pseudomonadati</taxon>
        <taxon>Pseudomonadota</taxon>
        <taxon>Alphaproteobacteria</taxon>
        <taxon>Acetobacterales</taxon>
        <taxon>Acetobacteraceae</taxon>
        <taxon>Sorlinia</taxon>
    </lineage>
</organism>
<dbReference type="RefSeq" id="WP_394819569.1">
    <property type="nucleotide sequence ID" value="NZ_JAWJZY010000002.1"/>
</dbReference>
<gene>
    <name evidence="2" type="ORF">DOFOFD_06560</name>
</gene>
<dbReference type="InterPro" id="IPR036844">
    <property type="entry name" value="Hint_dom_sf"/>
</dbReference>
<accession>A0ABU7U1B7</accession>